<proteinExistence type="predicted"/>
<dbReference type="Proteomes" id="UP000182100">
    <property type="component" value="Unassembled WGS sequence"/>
</dbReference>
<name>A0A1G6VQZ8_9ACTN</name>
<accession>A0A1G6VQZ8</accession>
<evidence type="ECO:0000256" key="1">
    <source>
        <dbReference type="SAM" id="MobiDB-lite"/>
    </source>
</evidence>
<organism evidence="2 3">
    <name type="scientific">Streptomyces prasinopilosus</name>
    <dbReference type="NCBI Taxonomy" id="67344"/>
    <lineage>
        <taxon>Bacteria</taxon>
        <taxon>Bacillati</taxon>
        <taxon>Actinomycetota</taxon>
        <taxon>Actinomycetes</taxon>
        <taxon>Kitasatosporales</taxon>
        <taxon>Streptomycetaceae</taxon>
        <taxon>Streptomyces</taxon>
    </lineage>
</organism>
<dbReference type="AlphaFoldDB" id="A0A1G6VQZ8"/>
<feature type="compositionally biased region" description="Basic and acidic residues" evidence="1">
    <location>
        <begin position="50"/>
        <end position="66"/>
    </location>
</feature>
<dbReference type="RefSeq" id="WP_055573956.1">
    <property type="nucleotide sequence ID" value="NZ_FMZK01000009.1"/>
</dbReference>
<feature type="region of interest" description="Disordered" evidence="1">
    <location>
        <begin position="47"/>
        <end position="66"/>
    </location>
</feature>
<reference evidence="3" key="1">
    <citation type="submission" date="2016-10" db="EMBL/GenBank/DDBJ databases">
        <authorList>
            <person name="Varghese N."/>
            <person name="Submissions S."/>
        </authorList>
    </citation>
    <scope>NUCLEOTIDE SEQUENCE [LARGE SCALE GENOMIC DNA]</scope>
    <source>
        <strain evidence="3">CGMCC 4.3504</strain>
    </source>
</reference>
<protein>
    <submittedName>
        <fullName evidence="2">Uncharacterized protein</fullName>
    </submittedName>
</protein>
<evidence type="ECO:0000313" key="3">
    <source>
        <dbReference type="Proteomes" id="UP000182100"/>
    </source>
</evidence>
<evidence type="ECO:0000313" key="2">
    <source>
        <dbReference type="EMBL" id="SDD55954.1"/>
    </source>
</evidence>
<keyword evidence="3" id="KW-1185">Reference proteome</keyword>
<dbReference type="EMBL" id="FMZK01000009">
    <property type="protein sequence ID" value="SDD55954.1"/>
    <property type="molecule type" value="Genomic_DNA"/>
</dbReference>
<gene>
    <name evidence="2" type="ORF">SAMN05216505_10969</name>
</gene>
<sequence length="66" mass="7333">MSKAERETGPQGALVCPACKQPVTTMVRGRHKTLGVVVPVWRPGPCHNPECSEHLKEPDRPGRRTY</sequence>